<feature type="non-terminal residue" evidence="2">
    <location>
        <position position="85"/>
    </location>
</feature>
<feature type="region of interest" description="Disordered" evidence="1">
    <location>
        <begin position="1"/>
        <end position="22"/>
    </location>
</feature>
<dbReference type="Proteomes" id="UP000236370">
    <property type="component" value="Unassembled WGS sequence"/>
</dbReference>
<sequence length="85" mass="9088">MGNSDSQYTLQGSKNHSNTITGAKQIPCSLKIRGIHAKEEKSLHGWGHGSSGAGYKSRSLARSCLSHFKSNQPYASRLGGPTCKV</sequence>
<dbReference type="AlphaFoldDB" id="A0A2J8Q9Q4"/>
<evidence type="ECO:0000313" key="3">
    <source>
        <dbReference type="Proteomes" id="UP000236370"/>
    </source>
</evidence>
<name>A0A2J8Q9Q4_PANTR</name>
<reference evidence="2 3" key="1">
    <citation type="submission" date="2017-12" db="EMBL/GenBank/DDBJ databases">
        <title>High-resolution comparative analysis of great ape genomes.</title>
        <authorList>
            <person name="Pollen A."/>
            <person name="Hastie A."/>
            <person name="Hormozdiari F."/>
            <person name="Dougherty M."/>
            <person name="Liu R."/>
            <person name="Chaisson M."/>
            <person name="Hoppe E."/>
            <person name="Hill C."/>
            <person name="Pang A."/>
            <person name="Hillier L."/>
            <person name="Baker C."/>
            <person name="Armstrong J."/>
            <person name="Shendure J."/>
            <person name="Paten B."/>
            <person name="Wilson R."/>
            <person name="Chao H."/>
            <person name="Schneider V."/>
            <person name="Ventura M."/>
            <person name="Kronenberg Z."/>
            <person name="Murali S."/>
            <person name="Gordon D."/>
            <person name="Cantsilieris S."/>
            <person name="Munson K."/>
            <person name="Nelson B."/>
            <person name="Raja A."/>
            <person name="Underwood J."/>
            <person name="Diekhans M."/>
            <person name="Fiddes I."/>
            <person name="Haussler D."/>
            <person name="Eichler E."/>
        </authorList>
    </citation>
    <scope>NUCLEOTIDE SEQUENCE [LARGE SCALE GENOMIC DNA]</scope>
    <source>
        <strain evidence="2">Yerkes chimp pedigree #C0471</strain>
    </source>
</reference>
<comment type="caution">
    <text evidence="2">The sequence shown here is derived from an EMBL/GenBank/DDBJ whole genome shotgun (WGS) entry which is preliminary data.</text>
</comment>
<evidence type="ECO:0000256" key="1">
    <source>
        <dbReference type="SAM" id="MobiDB-lite"/>
    </source>
</evidence>
<protein>
    <submittedName>
        <fullName evidence="2">TIAM2 isoform 17</fullName>
    </submittedName>
</protein>
<dbReference type="EMBL" id="NBAG03000056">
    <property type="protein sequence ID" value="PNI93002.1"/>
    <property type="molecule type" value="Genomic_DNA"/>
</dbReference>
<accession>A0A2J8Q9Q4</accession>
<organism evidence="2 3">
    <name type="scientific">Pan troglodytes</name>
    <name type="common">Chimpanzee</name>
    <dbReference type="NCBI Taxonomy" id="9598"/>
    <lineage>
        <taxon>Eukaryota</taxon>
        <taxon>Metazoa</taxon>
        <taxon>Chordata</taxon>
        <taxon>Craniata</taxon>
        <taxon>Vertebrata</taxon>
        <taxon>Euteleostomi</taxon>
        <taxon>Mammalia</taxon>
        <taxon>Eutheria</taxon>
        <taxon>Euarchontoglires</taxon>
        <taxon>Primates</taxon>
        <taxon>Haplorrhini</taxon>
        <taxon>Catarrhini</taxon>
        <taxon>Hominidae</taxon>
        <taxon>Pan</taxon>
    </lineage>
</organism>
<evidence type="ECO:0000313" key="2">
    <source>
        <dbReference type="EMBL" id="PNI93002.1"/>
    </source>
</evidence>
<proteinExistence type="predicted"/>
<gene>
    <name evidence="2" type="ORF">CK820_G0037835</name>
</gene>